<feature type="chain" id="PRO_5019312539" description="LRRCT domain-containing protein" evidence="5">
    <location>
        <begin position="26"/>
        <end position="375"/>
    </location>
</feature>
<evidence type="ECO:0000256" key="4">
    <source>
        <dbReference type="SAM" id="Phobius"/>
    </source>
</evidence>
<sequence length="375" mass="42243">MSIIGQKYVGLVLFSVGCLVAVIQATSPCEILNQASAICTGRNLTKVPEDLPANLTSLDLSDNSVDATDQENNKRLQAFRNLVFLNLSNNHMPTLTPETFMNLQKLKVMDLSHCEIDLLHPRAFNGLLSLKILMLNNNRIKDLATQFLSDGQELSMLNLANNKLTTVTIQLLEKFERIREVRLQGNSWVCDCNLYPLQKWLMLRFVFAEDIQCVSPPELQGKDLLNLDLSSESCPGKSKRFLRLANSNMSNSTITVVTNQTSDAPQTEGGKEWYYLVGVLVIAIAFSALIAIGAKFKLFHKYLTSYSHQLLPEHDAISQDHDTFSANMPRSNEMENIRDRTMYPHGLDEDDGYIEDNYIQTEVKAEDEPDIHISI</sequence>
<dbReference type="InterPro" id="IPR032675">
    <property type="entry name" value="LRR_dom_sf"/>
</dbReference>
<dbReference type="InterPro" id="IPR001611">
    <property type="entry name" value="Leu-rich_rpt"/>
</dbReference>
<dbReference type="PROSITE" id="PS51257">
    <property type="entry name" value="PROKAR_LIPOPROTEIN"/>
    <property type="match status" value="1"/>
</dbReference>
<evidence type="ECO:0000256" key="5">
    <source>
        <dbReference type="SAM" id="SignalP"/>
    </source>
</evidence>
<evidence type="ECO:0000256" key="2">
    <source>
        <dbReference type="ARBA" id="ARBA00022729"/>
    </source>
</evidence>
<feature type="transmembrane region" description="Helical" evidence="4">
    <location>
        <begin position="273"/>
        <end position="294"/>
    </location>
</feature>
<keyword evidence="1" id="KW-0433">Leucine-rich repeat</keyword>
<dbReference type="PANTHER" id="PTHR31450:SF3">
    <property type="entry name" value="TYPE III ENDOSOME MEMBRANE PROTEIN TEMP"/>
    <property type="match status" value="1"/>
</dbReference>
<dbReference type="Pfam" id="PF15176">
    <property type="entry name" value="LRR19-TM"/>
    <property type="match status" value="1"/>
</dbReference>
<name>A0A401SUU6_CHIPU</name>
<dbReference type="AlphaFoldDB" id="A0A401SUU6"/>
<keyword evidence="8" id="KW-1185">Reference proteome</keyword>
<comment type="caution">
    <text evidence="7">The sequence shown here is derived from an EMBL/GenBank/DDBJ whole genome shotgun (WGS) entry which is preliminary data.</text>
</comment>
<dbReference type="PANTHER" id="PTHR31450">
    <property type="entry name" value="LEUCINE-RICH REPEAT-CONTAINING PROTEIN 19 LRRC19 FAMILY MEMBER"/>
    <property type="match status" value="1"/>
</dbReference>
<keyword evidence="4" id="KW-0472">Membrane</keyword>
<evidence type="ECO:0000313" key="8">
    <source>
        <dbReference type="Proteomes" id="UP000287033"/>
    </source>
</evidence>
<keyword evidence="2 5" id="KW-0732">Signal</keyword>
<dbReference type="PROSITE" id="PS51450">
    <property type="entry name" value="LRR"/>
    <property type="match status" value="1"/>
</dbReference>
<dbReference type="STRING" id="137246.A0A401SUU6"/>
<feature type="signal peptide" evidence="5">
    <location>
        <begin position="1"/>
        <end position="25"/>
    </location>
</feature>
<dbReference type="Proteomes" id="UP000287033">
    <property type="component" value="Unassembled WGS sequence"/>
</dbReference>
<dbReference type="SMART" id="SM00082">
    <property type="entry name" value="LRRCT"/>
    <property type="match status" value="1"/>
</dbReference>
<dbReference type="Gene3D" id="3.80.10.10">
    <property type="entry name" value="Ribonuclease Inhibitor"/>
    <property type="match status" value="1"/>
</dbReference>
<feature type="domain" description="LRRCT" evidence="6">
    <location>
        <begin position="186"/>
        <end position="235"/>
    </location>
</feature>
<proteinExistence type="predicted"/>
<dbReference type="SMART" id="SM00369">
    <property type="entry name" value="LRR_TYP"/>
    <property type="match status" value="4"/>
</dbReference>
<dbReference type="InterPro" id="IPR003591">
    <property type="entry name" value="Leu-rich_rpt_typical-subtyp"/>
</dbReference>
<dbReference type="OrthoDB" id="676979at2759"/>
<keyword evidence="4" id="KW-1133">Transmembrane helix</keyword>
<dbReference type="EMBL" id="BEZZ01000572">
    <property type="protein sequence ID" value="GCC34133.1"/>
    <property type="molecule type" value="Genomic_DNA"/>
</dbReference>
<keyword evidence="4" id="KW-0812">Transmembrane</keyword>
<accession>A0A401SUU6</accession>
<keyword evidence="3" id="KW-0677">Repeat</keyword>
<gene>
    <name evidence="7" type="ORF">chiPu_0012606</name>
</gene>
<evidence type="ECO:0000313" key="7">
    <source>
        <dbReference type="EMBL" id="GCC34133.1"/>
    </source>
</evidence>
<dbReference type="InterPro" id="IPR000483">
    <property type="entry name" value="Cys-rich_flank_reg_C"/>
</dbReference>
<protein>
    <recommendedName>
        <fullName evidence="6">LRRCT domain-containing protein</fullName>
    </recommendedName>
</protein>
<dbReference type="OMA" id="HPLQQWL"/>
<reference evidence="7 8" key="1">
    <citation type="journal article" date="2018" name="Nat. Ecol. Evol.">
        <title>Shark genomes provide insights into elasmobranch evolution and the origin of vertebrates.</title>
        <authorList>
            <person name="Hara Y"/>
            <person name="Yamaguchi K"/>
            <person name="Onimaru K"/>
            <person name="Kadota M"/>
            <person name="Koyanagi M"/>
            <person name="Keeley SD"/>
            <person name="Tatsumi K"/>
            <person name="Tanaka K"/>
            <person name="Motone F"/>
            <person name="Kageyama Y"/>
            <person name="Nozu R"/>
            <person name="Adachi N"/>
            <person name="Nishimura O"/>
            <person name="Nakagawa R"/>
            <person name="Tanegashima C"/>
            <person name="Kiyatake I"/>
            <person name="Matsumoto R"/>
            <person name="Murakumo K"/>
            <person name="Nishida K"/>
            <person name="Terakita A"/>
            <person name="Kuratani S"/>
            <person name="Sato K"/>
            <person name="Hyodo S Kuraku.S."/>
        </authorList>
    </citation>
    <scope>NUCLEOTIDE SEQUENCE [LARGE SCALE GENOMIC DNA]</scope>
</reference>
<evidence type="ECO:0000256" key="3">
    <source>
        <dbReference type="ARBA" id="ARBA00022737"/>
    </source>
</evidence>
<dbReference type="Pfam" id="PF13855">
    <property type="entry name" value="LRR_8"/>
    <property type="match status" value="1"/>
</dbReference>
<evidence type="ECO:0000259" key="6">
    <source>
        <dbReference type="SMART" id="SM00082"/>
    </source>
</evidence>
<dbReference type="SUPFAM" id="SSF52058">
    <property type="entry name" value="L domain-like"/>
    <property type="match status" value="1"/>
</dbReference>
<organism evidence="7 8">
    <name type="scientific">Chiloscyllium punctatum</name>
    <name type="common">Brownbanded bambooshark</name>
    <name type="synonym">Hemiscyllium punctatum</name>
    <dbReference type="NCBI Taxonomy" id="137246"/>
    <lineage>
        <taxon>Eukaryota</taxon>
        <taxon>Metazoa</taxon>
        <taxon>Chordata</taxon>
        <taxon>Craniata</taxon>
        <taxon>Vertebrata</taxon>
        <taxon>Chondrichthyes</taxon>
        <taxon>Elasmobranchii</taxon>
        <taxon>Galeomorphii</taxon>
        <taxon>Galeoidea</taxon>
        <taxon>Orectolobiformes</taxon>
        <taxon>Hemiscylliidae</taxon>
        <taxon>Chiloscyllium</taxon>
    </lineage>
</organism>
<evidence type="ECO:0000256" key="1">
    <source>
        <dbReference type="ARBA" id="ARBA00022614"/>
    </source>
</evidence>